<protein>
    <submittedName>
        <fullName evidence="5">Hemoglobin</fullName>
    </submittedName>
</protein>
<gene>
    <name evidence="5" type="ORF">SAMN05444486_101548</name>
</gene>
<dbReference type="GO" id="GO:0019825">
    <property type="term" value="F:oxygen binding"/>
    <property type="evidence" value="ECO:0007669"/>
    <property type="project" value="InterPro"/>
</dbReference>
<evidence type="ECO:0000313" key="5">
    <source>
        <dbReference type="EMBL" id="SDY16943.1"/>
    </source>
</evidence>
<dbReference type="RefSeq" id="WP_089887632.1">
    <property type="nucleotide sequence ID" value="NZ_CALJFH010000040.1"/>
</dbReference>
<dbReference type="InterPro" id="IPR009050">
    <property type="entry name" value="Globin-like_sf"/>
</dbReference>
<reference evidence="5 6" key="1">
    <citation type="submission" date="2016-10" db="EMBL/GenBank/DDBJ databases">
        <authorList>
            <person name="de Groot N.N."/>
        </authorList>
    </citation>
    <scope>NUCLEOTIDE SEQUENCE [LARGE SCALE GENOMIC DNA]</scope>
    <source>
        <strain evidence="5 6">DSM 24677</strain>
    </source>
</reference>
<organism evidence="5 6">
    <name type="scientific">Lentibacter algarum</name>
    <dbReference type="NCBI Taxonomy" id="576131"/>
    <lineage>
        <taxon>Bacteria</taxon>
        <taxon>Pseudomonadati</taxon>
        <taxon>Pseudomonadota</taxon>
        <taxon>Alphaproteobacteria</taxon>
        <taxon>Rhodobacterales</taxon>
        <taxon>Roseobacteraceae</taxon>
        <taxon>Lentibacter</taxon>
    </lineage>
</organism>
<proteinExistence type="predicted"/>
<keyword evidence="4" id="KW-0408">Iron</keyword>
<dbReference type="EMBL" id="FNPR01000001">
    <property type="protein sequence ID" value="SDY16943.1"/>
    <property type="molecule type" value="Genomic_DNA"/>
</dbReference>
<dbReference type="GeneID" id="78123350"/>
<sequence>MSQIAPRFAITSDDIDTVMRRFYRLIRADAALGPIFAAHVTDWPEHEAKIARFWKKAILHEDSYSGNPMMTHMGVAEIRAHHFEIWLALFDEVLVKTLAPAPAASFSALAHRIGRGLRLGVEDRDKPKGSVPIFS</sequence>
<keyword evidence="3" id="KW-0479">Metal-binding</keyword>
<evidence type="ECO:0000256" key="1">
    <source>
        <dbReference type="ARBA" id="ARBA00022448"/>
    </source>
</evidence>
<dbReference type="GO" id="GO:0046872">
    <property type="term" value="F:metal ion binding"/>
    <property type="evidence" value="ECO:0007669"/>
    <property type="project" value="UniProtKB-KW"/>
</dbReference>
<dbReference type="SUPFAM" id="SSF46458">
    <property type="entry name" value="Globin-like"/>
    <property type="match status" value="1"/>
</dbReference>
<dbReference type="AlphaFoldDB" id="A0A1H3HN62"/>
<keyword evidence="2" id="KW-0349">Heme</keyword>
<keyword evidence="6" id="KW-1185">Reference proteome</keyword>
<dbReference type="STRING" id="576131.SAMN05444486_101548"/>
<name>A0A1H3HN62_9RHOB</name>
<dbReference type="OrthoDB" id="25954at2"/>
<evidence type="ECO:0000256" key="2">
    <source>
        <dbReference type="ARBA" id="ARBA00022617"/>
    </source>
</evidence>
<dbReference type="InterPro" id="IPR012292">
    <property type="entry name" value="Globin/Proto"/>
</dbReference>
<dbReference type="Proteomes" id="UP000199026">
    <property type="component" value="Unassembled WGS sequence"/>
</dbReference>
<evidence type="ECO:0000256" key="3">
    <source>
        <dbReference type="ARBA" id="ARBA00022723"/>
    </source>
</evidence>
<dbReference type="Pfam" id="PF01152">
    <property type="entry name" value="Bac_globin"/>
    <property type="match status" value="1"/>
</dbReference>
<dbReference type="CDD" id="cd08916">
    <property type="entry name" value="TrHb3_P"/>
    <property type="match status" value="1"/>
</dbReference>
<accession>A0A1H3HN62</accession>
<dbReference type="GO" id="GO:0020037">
    <property type="term" value="F:heme binding"/>
    <property type="evidence" value="ECO:0007669"/>
    <property type="project" value="InterPro"/>
</dbReference>
<dbReference type="Gene3D" id="1.10.490.10">
    <property type="entry name" value="Globins"/>
    <property type="match status" value="1"/>
</dbReference>
<evidence type="ECO:0000313" key="6">
    <source>
        <dbReference type="Proteomes" id="UP000199026"/>
    </source>
</evidence>
<dbReference type="InterPro" id="IPR001486">
    <property type="entry name" value="Hemoglobin_trunc"/>
</dbReference>
<evidence type="ECO:0000256" key="4">
    <source>
        <dbReference type="ARBA" id="ARBA00023004"/>
    </source>
</evidence>
<keyword evidence="1" id="KW-0813">Transport</keyword>